<gene>
    <name evidence="2" type="ORF">LSH36_181g01012</name>
</gene>
<comment type="caution">
    <text evidence="2">The sequence shown here is derived from an EMBL/GenBank/DDBJ whole genome shotgun (WGS) entry which is preliminary data.</text>
</comment>
<dbReference type="PROSITE" id="PS51269">
    <property type="entry name" value="COMM"/>
    <property type="match status" value="1"/>
</dbReference>
<protein>
    <recommendedName>
        <fullName evidence="1">COMM domain-containing protein</fullName>
    </recommendedName>
</protein>
<dbReference type="GO" id="GO:0045892">
    <property type="term" value="P:negative regulation of DNA-templated transcription"/>
    <property type="evidence" value="ECO:0007669"/>
    <property type="project" value="TreeGrafter"/>
</dbReference>
<dbReference type="EMBL" id="JAODUP010000181">
    <property type="protein sequence ID" value="KAK2157916.1"/>
    <property type="molecule type" value="Genomic_DNA"/>
</dbReference>
<dbReference type="GO" id="GO:0033209">
    <property type="term" value="P:tumor necrosis factor-mediated signaling pathway"/>
    <property type="evidence" value="ECO:0007669"/>
    <property type="project" value="TreeGrafter"/>
</dbReference>
<dbReference type="GO" id="GO:0051059">
    <property type="term" value="F:NF-kappaB binding"/>
    <property type="evidence" value="ECO:0007669"/>
    <property type="project" value="TreeGrafter"/>
</dbReference>
<name>A0AAD9N7J1_9ANNE</name>
<evidence type="ECO:0000313" key="2">
    <source>
        <dbReference type="EMBL" id="KAK2157916.1"/>
    </source>
</evidence>
<dbReference type="Pfam" id="PF07258">
    <property type="entry name" value="COMM_domain"/>
    <property type="match status" value="1"/>
</dbReference>
<organism evidence="2 3">
    <name type="scientific">Paralvinella palmiformis</name>
    <dbReference type="NCBI Taxonomy" id="53620"/>
    <lineage>
        <taxon>Eukaryota</taxon>
        <taxon>Metazoa</taxon>
        <taxon>Spiralia</taxon>
        <taxon>Lophotrochozoa</taxon>
        <taxon>Annelida</taxon>
        <taxon>Polychaeta</taxon>
        <taxon>Sedentaria</taxon>
        <taxon>Canalipalpata</taxon>
        <taxon>Terebellida</taxon>
        <taxon>Terebelliformia</taxon>
        <taxon>Alvinellidae</taxon>
        <taxon>Paralvinella</taxon>
    </lineage>
</organism>
<feature type="domain" description="COMM" evidence="1">
    <location>
        <begin position="130"/>
        <end position="180"/>
    </location>
</feature>
<accession>A0AAD9N7J1</accession>
<keyword evidence="3" id="KW-1185">Reference proteome</keyword>
<dbReference type="Proteomes" id="UP001208570">
    <property type="component" value="Unassembled WGS sequence"/>
</dbReference>
<dbReference type="InterPro" id="IPR017920">
    <property type="entry name" value="COMM"/>
</dbReference>
<evidence type="ECO:0000313" key="3">
    <source>
        <dbReference type="Proteomes" id="UP001208570"/>
    </source>
</evidence>
<dbReference type="InterPro" id="IPR047155">
    <property type="entry name" value="COMMD4/6/7/8"/>
</dbReference>
<dbReference type="PANTHER" id="PTHR16231">
    <property type="entry name" value="COMM DOMAIN-CONTAINING PROTEIN 4-8 FAMILY MEMBER"/>
    <property type="match status" value="1"/>
</dbReference>
<dbReference type="AlphaFoldDB" id="A0AAD9N7J1"/>
<dbReference type="Pfam" id="PF21672">
    <property type="entry name" value="COMM_HN"/>
    <property type="match status" value="1"/>
</dbReference>
<reference evidence="2" key="1">
    <citation type="journal article" date="2023" name="Mol. Biol. Evol.">
        <title>Third-Generation Sequencing Reveals the Adaptive Role of the Epigenome in Three Deep-Sea Polychaetes.</title>
        <authorList>
            <person name="Perez M."/>
            <person name="Aroh O."/>
            <person name="Sun Y."/>
            <person name="Lan Y."/>
            <person name="Juniper S.K."/>
            <person name="Young C.R."/>
            <person name="Angers B."/>
            <person name="Qian P.Y."/>
        </authorList>
    </citation>
    <scope>NUCLEOTIDE SEQUENCE</scope>
    <source>
        <strain evidence="2">P08H-3</strain>
    </source>
</reference>
<dbReference type="PANTHER" id="PTHR16231:SF2">
    <property type="entry name" value="COMM DOMAIN-CONTAINING PROTEIN 7"/>
    <property type="match status" value="1"/>
</dbReference>
<sequence>MTTFHFIDGDPPESLLTDVQTMNKFETEQFEELLQIIFNFLNEPNKSSHFLEDLETFAKKNGLNAAALKGLIKTAIHVPNSALKRNLNASQLREDFVNLVKDYLTLCTKYECNLVNLSKSALSQTLTVNQLVDMEWKFGVTAASSEMDKVGNTFLQLKMAVKKGNKNEHFYMGKCRYKRN</sequence>
<evidence type="ECO:0000259" key="1">
    <source>
        <dbReference type="PROSITE" id="PS51269"/>
    </source>
</evidence>
<proteinExistence type="predicted"/>